<keyword evidence="1" id="KW-0547">Nucleotide-binding</keyword>
<dbReference type="GO" id="GO:0005737">
    <property type="term" value="C:cytoplasm"/>
    <property type="evidence" value="ECO:0007669"/>
    <property type="project" value="UniProtKB-SubCell"/>
</dbReference>
<feature type="domain" description="Stage IV sporulation protein A ATPase" evidence="2">
    <location>
        <begin position="1"/>
        <end position="236"/>
    </location>
</feature>
<dbReference type="CDD" id="cd00882">
    <property type="entry name" value="Ras_like_GTPase"/>
    <property type="match status" value="1"/>
</dbReference>
<dbReference type="Pfam" id="PF20439">
    <property type="entry name" value="SpoIVA_C"/>
    <property type="match status" value="1"/>
</dbReference>
<dbReference type="NCBIfam" id="TIGR02836">
    <property type="entry name" value="spore_IV_A"/>
    <property type="match status" value="1"/>
</dbReference>
<name>A0A8A0RMY4_9FIRM</name>
<proteinExistence type="predicted"/>
<dbReference type="EMBL" id="CP059066">
    <property type="protein sequence ID" value="QSQ09761.1"/>
    <property type="molecule type" value="Genomic_DNA"/>
</dbReference>
<dbReference type="InterPro" id="IPR046840">
    <property type="entry name" value="SpoIVA_C"/>
</dbReference>
<dbReference type="Pfam" id="PF09547">
    <property type="entry name" value="SpoIVA_ATPase"/>
    <property type="match status" value="1"/>
</dbReference>
<comment type="function">
    <text evidence="1">ATPase. Has a role at an early stage in the morphogenesis of the spore coat.</text>
</comment>
<reference evidence="5" key="1">
    <citation type="submission" date="2020-07" db="EMBL/GenBank/DDBJ databases">
        <title>Koleobacter methoxysyntrophicus gen. nov., sp. nov., a novel anaerobic bacterium isolated from deep subsurface oil field and proposal of Koleobacterales ord. nov. in the phylum Firmicutes.</title>
        <authorList>
            <person name="Sakamoto S."/>
            <person name="Tamaki H."/>
        </authorList>
    </citation>
    <scope>NUCLEOTIDE SEQUENCE</scope>
    <source>
        <strain evidence="5">NRmbB1</strain>
    </source>
</reference>
<comment type="subcellular location">
    <subcellularLocation>
        <location evidence="1">Cytoplasm</location>
    </subcellularLocation>
</comment>
<keyword evidence="1" id="KW-0749">Sporulation</keyword>
<evidence type="ECO:0000259" key="3">
    <source>
        <dbReference type="Pfam" id="PF20438"/>
    </source>
</evidence>
<dbReference type="InterPro" id="IPR027417">
    <property type="entry name" value="P-loop_NTPase"/>
</dbReference>
<evidence type="ECO:0000256" key="1">
    <source>
        <dbReference type="PIRNR" id="PIRNR007466"/>
    </source>
</evidence>
<feature type="domain" description="Sporulation stage IV protein A C-terminal" evidence="4">
    <location>
        <begin position="417"/>
        <end position="492"/>
    </location>
</feature>
<dbReference type="SUPFAM" id="SSF52540">
    <property type="entry name" value="P-loop containing nucleoside triphosphate hydrolases"/>
    <property type="match status" value="1"/>
</dbReference>
<dbReference type="Gene3D" id="3.40.50.300">
    <property type="entry name" value="P-loop containing nucleotide triphosphate hydrolases"/>
    <property type="match status" value="1"/>
</dbReference>
<dbReference type="Pfam" id="PF20438">
    <property type="entry name" value="SpoIVA_middle"/>
    <property type="match status" value="1"/>
</dbReference>
<dbReference type="RefSeq" id="WP_206707100.1">
    <property type="nucleotide sequence ID" value="NZ_CP059066.1"/>
</dbReference>
<dbReference type="InterPro" id="IPR014201">
    <property type="entry name" value="Spore_IV_A"/>
</dbReference>
<dbReference type="GO" id="GO:0030435">
    <property type="term" value="P:sporulation resulting in formation of a cellular spore"/>
    <property type="evidence" value="ECO:0007669"/>
    <property type="project" value="UniProtKB-KW"/>
</dbReference>
<gene>
    <name evidence="5" type="primary">spoIVA</name>
    <name evidence="5" type="ORF">H0A61_02141</name>
</gene>
<dbReference type="GO" id="GO:0016887">
    <property type="term" value="F:ATP hydrolysis activity"/>
    <property type="evidence" value="ECO:0007669"/>
    <property type="project" value="InterPro"/>
</dbReference>
<keyword evidence="1" id="KW-0378">Hydrolase</keyword>
<evidence type="ECO:0000313" key="5">
    <source>
        <dbReference type="EMBL" id="QSQ09761.1"/>
    </source>
</evidence>
<accession>A0A8A0RMY4</accession>
<organism evidence="5 6">
    <name type="scientific">Koleobacter methoxysyntrophicus</name>
    <dbReference type="NCBI Taxonomy" id="2751313"/>
    <lineage>
        <taxon>Bacteria</taxon>
        <taxon>Bacillati</taxon>
        <taxon>Bacillota</taxon>
        <taxon>Clostridia</taxon>
        <taxon>Koleobacterales</taxon>
        <taxon>Koleobacteraceae</taxon>
        <taxon>Koleobacter</taxon>
    </lineage>
</organism>
<dbReference type="InterPro" id="IPR046842">
    <property type="entry name" value="SpoIVA_ATPase"/>
</dbReference>
<dbReference type="GO" id="GO:0005524">
    <property type="term" value="F:ATP binding"/>
    <property type="evidence" value="ECO:0007669"/>
    <property type="project" value="UniProtKB-KW"/>
</dbReference>
<evidence type="ECO:0000313" key="6">
    <source>
        <dbReference type="Proteomes" id="UP000662904"/>
    </source>
</evidence>
<sequence length="492" mass="56000">MERFDLLKDIAERTNGDIYIGVVGPVRSGKSTFIKKFMEKIVLPHIENVHDKNRTKDELPQSGAGKTITTAEPKFIPNEAVELKIKDNIKFRVRIVDCVGYTVKGALGYEDENGPRMVSTPWFDKPIPFQEAAELGTRKVISDHSTIGLVVTTDGSITEIPRESYKEPEERIIAELKELDKPFIVILNTTMPREEKTKELKQEMEQKYQVPVIPADCSDLDQDDIYTILQEVLYEFFVKEININMPKWINALEEDYWLKKSFLNAVKEISNTINKLRDIEKAVMAFNEYDFVDKAVLEEMDLGTGVANIKIEPKEGLFYKILSETSGFEITGDDQLIRLMKELSIAKREYDKIAGALEKVKDTGYGIVPPFLEEMVLEEPEIIRHGSKFGVKLKASAPSIHMIKADIQTEVSPIVGTEKQSEELVNYLLNEFESDPKKIWESNIFGKSLHDLVREGIQNKLNHMPETAQMKLQETLQRIINEGSGGLICIIL</sequence>
<dbReference type="PIRSF" id="PIRSF007466">
    <property type="entry name" value="SpoIVA"/>
    <property type="match status" value="1"/>
</dbReference>
<dbReference type="AlphaFoldDB" id="A0A8A0RMY4"/>
<dbReference type="Proteomes" id="UP000662904">
    <property type="component" value="Chromosome"/>
</dbReference>
<dbReference type="KEGG" id="kme:H0A61_02141"/>
<protein>
    <recommendedName>
        <fullName evidence="1">Stage IV sporulation protein A</fullName>
        <ecNumber evidence="1">3.6.1.-</ecNumber>
    </recommendedName>
    <alternativeName>
        <fullName evidence="1">Coat morphogenetic protein SpoIVA</fullName>
    </alternativeName>
</protein>
<keyword evidence="1" id="KW-0067">ATP-binding</keyword>
<feature type="domain" description="Stage IV sporulation protein A middle" evidence="3">
    <location>
        <begin position="238"/>
        <end position="416"/>
    </location>
</feature>
<dbReference type="InterPro" id="IPR046841">
    <property type="entry name" value="SpoIVA_middle"/>
</dbReference>
<comment type="catalytic activity">
    <reaction evidence="1">
        <text>ATP + H2O = ADP + phosphate + H(+)</text>
        <dbReference type="Rhea" id="RHEA:13065"/>
        <dbReference type="ChEBI" id="CHEBI:15377"/>
        <dbReference type="ChEBI" id="CHEBI:15378"/>
        <dbReference type="ChEBI" id="CHEBI:30616"/>
        <dbReference type="ChEBI" id="CHEBI:43474"/>
        <dbReference type="ChEBI" id="CHEBI:456216"/>
    </reaction>
</comment>
<evidence type="ECO:0000259" key="4">
    <source>
        <dbReference type="Pfam" id="PF20439"/>
    </source>
</evidence>
<keyword evidence="6" id="KW-1185">Reference proteome</keyword>
<dbReference type="EC" id="3.6.1.-" evidence="1"/>
<keyword evidence="1" id="KW-0963">Cytoplasm</keyword>
<evidence type="ECO:0000259" key="2">
    <source>
        <dbReference type="Pfam" id="PF09547"/>
    </source>
</evidence>